<dbReference type="GO" id="GO:0032259">
    <property type="term" value="P:methylation"/>
    <property type="evidence" value="ECO:0007669"/>
    <property type="project" value="UniProtKB-KW"/>
</dbReference>
<keyword evidence="3 6" id="KW-0808">Transferase</keyword>
<evidence type="ECO:0000313" key="6">
    <source>
        <dbReference type="EMBL" id="QKV20587.1"/>
    </source>
</evidence>
<keyword evidence="4" id="KW-0949">S-adenosyl-L-methionine</keyword>
<dbReference type="Gene3D" id="3.40.50.150">
    <property type="entry name" value="Vaccinia Virus protein VP39"/>
    <property type="match status" value="1"/>
</dbReference>
<accession>A0A6N1VNS4</accession>
<evidence type="ECO:0000256" key="5">
    <source>
        <dbReference type="ARBA" id="ARBA00023098"/>
    </source>
</evidence>
<protein>
    <submittedName>
        <fullName evidence="6">Class I SAM-dependent methyltransferase</fullName>
    </submittedName>
</protein>
<evidence type="ECO:0000313" key="7">
    <source>
        <dbReference type="Proteomes" id="UP000509367"/>
    </source>
</evidence>
<proteinExistence type="inferred from homology"/>
<dbReference type="EMBL" id="CP054836">
    <property type="protein sequence ID" value="QKV20587.1"/>
    <property type="molecule type" value="Genomic_DNA"/>
</dbReference>
<dbReference type="GO" id="GO:0008168">
    <property type="term" value="F:methyltransferase activity"/>
    <property type="evidence" value="ECO:0007669"/>
    <property type="project" value="UniProtKB-KW"/>
</dbReference>
<comment type="similarity">
    <text evidence="1">Belongs to the CFA/CMAS family.</text>
</comment>
<evidence type="ECO:0000256" key="1">
    <source>
        <dbReference type="ARBA" id="ARBA00010815"/>
    </source>
</evidence>
<evidence type="ECO:0000256" key="3">
    <source>
        <dbReference type="ARBA" id="ARBA00022679"/>
    </source>
</evidence>
<dbReference type="InterPro" id="IPR029063">
    <property type="entry name" value="SAM-dependent_MTases_sf"/>
</dbReference>
<name>A0A6N1VNS4_9HYPH</name>
<dbReference type="PANTHER" id="PTHR43667:SF1">
    <property type="entry name" value="CYCLOPROPANE-FATTY-ACYL-PHOSPHOLIPID SYNTHASE"/>
    <property type="match status" value="1"/>
</dbReference>
<dbReference type="GO" id="GO:0008610">
    <property type="term" value="P:lipid biosynthetic process"/>
    <property type="evidence" value="ECO:0007669"/>
    <property type="project" value="InterPro"/>
</dbReference>
<dbReference type="PIRSF" id="PIRSF003085">
    <property type="entry name" value="CMAS"/>
    <property type="match status" value="1"/>
</dbReference>
<dbReference type="AlphaFoldDB" id="A0A6N1VNS4"/>
<dbReference type="InterPro" id="IPR003333">
    <property type="entry name" value="CMAS"/>
</dbReference>
<evidence type="ECO:0000256" key="2">
    <source>
        <dbReference type="ARBA" id="ARBA00022603"/>
    </source>
</evidence>
<dbReference type="InterPro" id="IPR050723">
    <property type="entry name" value="CFA/CMAS"/>
</dbReference>
<keyword evidence="5" id="KW-0443">Lipid metabolism</keyword>
<sequence length="415" mass="47595">MLELLNRFLDRLDLRGTLTITCPNKETRSYGDGNGETVHVSINSWTALWRIVVAPDPGVPEAYMDGELTFVEGDPATFLKVIYSGKTSAPGQELHPILPTDKLRYLMRRLHQFNPKWRSRTNVKHHYDLSRRLYDLFLDADRQYSCGYFPKPDLTLEQAQIAKKRHIAAKLLLDEGMRVLDIGSGWGGLGLTLARDYGARVRGVTLSDEQLALSRERAEAEKLGERVNFDLIDYRDVNGRFDRIVSVGMFEHVGVNHYGEFFDKAYSLLEDEGVMVLHTIGRTGPPDATSPFIRKYIFPGGYIPALSEIMRSVETSGLHVTDVEVLTDHYAETLKHWRERFMARRDEAVALYDERFARMWEFYLAASEAAFRYQDMVVFQLQLARDKLSVPRTRDYITDLDRAGTQRRGKMKAVS</sequence>
<keyword evidence="7" id="KW-1185">Reference proteome</keyword>
<organism evidence="6 7">
    <name type="scientific">Oricola thermophila</name>
    <dbReference type="NCBI Taxonomy" id="2742145"/>
    <lineage>
        <taxon>Bacteria</taxon>
        <taxon>Pseudomonadati</taxon>
        <taxon>Pseudomonadota</taxon>
        <taxon>Alphaproteobacteria</taxon>
        <taxon>Hyphomicrobiales</taxon>
        <taxon>Ahrensiaceae</taxon>
        <taxon>Oricola</taxon>
    </lineage>
</organism>
<dbReference type="CDD" id="cd02440">
    <property type="entry name" value="AdoMet_MTases"/>
    <property type="match status" value="1"/>
</dbReference>
<reference evidence="6 7" key="1">
    <citation type="submission" date="2020-06" db="EMBL/GenBank/DDBJ databases">
        <title>Oricola thermophila sp. nov. isolated from a tidal sediments.</title>
        <authorList>
            <person name="Kwon K.K."/>
            <person name="Yang S.-H."/>
            <person name="Park M.-J."/>
        </authorList>
    </citation>
    <scope>NUCLEOTIDE SEQUENCE [LARGE SCALE GENOMIC DNA]</scope>
    <source>
        <strain evidence="6 7">MEBiC13590</strain>
    </source>
</reference>
<keyword evidence="2 6" id="KW-0489">Methyltransferase</keyword>
<dbReference type="SUPFAM" id="SSF53335">
    <property type="entry name" value="S-adenosyl-L-methionine-dependent methyltransferases"/>
    <property type="match status" value="1"/>
</dbReference>
<dbReference type="Proteomes" id="UP000509367">
    <property type="component" value="Chromosome"/>
</dbReference>
<dbReference type="KEGG" id="orm:HTY61_08195"/>
<dbReference type="PANTHER" id="PTHR43667">
    <property type="entry name" value="CYCLOPROPANE-FATTY-ACYL-PHOSPHOLIPID SYNTHASE"/>
    <property type="match status" value="1"/>
</dbReference>
<gene>
    <name evidence="6" type="ORF">HTY61_08195</name>
</gene>
<evidence type="ECO:0000256" key="4">
    <source>
        <dbReference type="ARBA" id="ARBA00022691"/>
    </source>
</evidence>
<dbReference type="Pfam" id="PF02353">
    <property type="entry name" value="CMAS"/>
    <property type="match status" value="1"/>
</dbReference>